<evidence type="ECO:0000256" key="3">
    <source>
        <dbReference type="ARBA" id="ARBA00022670"/>
    </source>
</evidence>
<dbReference type="InterPro" id="IPR028889">
    <property type="entry name" value="USP"/>
</dbReference>
<evidence type="ECO:0000256" key="7">
    <source>
        <dbReference type="RuleBase" id="RU366025"/>
    </source>
</evidence>
<evidence type="ECO:0000256" key="5">
    <source>
        <dbReference type="ARBA" id="ARBA00022801"/>
    </source>
</evidence>
<proteinExistence type="inferred from homology"/>
<evidence type="ECO:0000313" key="10">
    <source>
        <dbReference type="EMBL" id="CAD8101140.1"/>
    </source>
</evidence>
<comment type="caution">
    <text evidence="10">The sequence shown here is derived from an EMBL/GenBank/DDBJ whole genome shotgun (WGS) entry which is preliminary data.</text>
</comment>
<feature type="transmembrane region" description="Helical" evidence="8">
    <location>
        <begin position="7"/>
        <end position="26"/>
    </location>
</feature>
<dbReference type="Proteomes" id="UP000688137">
    <property type="component" value="Unassembled WGS sequence"/>
</dbReference>
<dbReference type="InterPro" id="IPR001394">
    <property type="entry name" value="Peptidase_C19_UCH"/>
</dbReference>
<dbReference type="InterPro" id="IPR050164">
    <property type="entry name" value="Peptidase_C19"/>
</dbReference>
<keyword evidence="8" id="KW-0812">Transmembrane</keyword>
<dbReference type="Pfam" id="PF00443">
    <property type="entry name" value="UCH"/>
    <property type="match status" value="1"/>
</dbReference>
<dbReference type="AlphaFoldDB" id="A0A8S1PD49"/>
<keyword evidence="8" id="KW-1133">Transmembrane helix</keyword>
<keyword evidence="11" id="KW-1185">Reference proteome</keyword>
<evidence type="ECO:0000256" key="1">
    <source>
        <dbReference type="ARBA" id="ARBA00000707"/>
    </source>
</evidence>
<comment type="similarity">
    <text evidence="2 7">Belongs to the peptidase C19 family.</text>
</comment>
<keyword evidence="3 7" id="KW-0645">Protease</keyword>
<dbReference type="OMA" id="LDQQICL"/>
<evidence type="ECO:0000256" key="2">
    <source>
        <dbReference type="ARBA" id="ARBA00009085"/>
    </source>
</evidence>
<evidence type="ECO:0000256" key="6">
    <source>
        <dbReference type="ARBA" id="ARBA00022807"/>
    </source>
</evidence>
<protein>
    <recommendedName>
        <fullName evidence="7">Ubiquitin carboxyl-terminal hydrolase</fullName>
        <ecNumber evidence="7">3.4.19.12</ecNumber>
    </recommendedName>
</protein>
<organism evidence="10 11">
    <name type="scientific">Paramecium primaurelia</name>
    <dbReference type="NCBI Taxonomy" id="5886"/>
    <lineage>
        <taxon>Eukaryota</taxon>
        <taxon>Sar</taxon>
        <taxon>Alveolata</taxon>
        <taxon>Ciliophora</taxon>
        <taxon>Intramacronucleata</taxon>
        <taxon>Oligohymenophorea</taxon>
        <taxon>Peniculida</taxon>
        <taxon>Parameciidae</taxon>
        <taxon>Paramecium</taxon>
    </lineage>
</organism>
<keyword evidence="4 7" id="KW-0833">Ubl conjugation pathway</keyword>
<dbReference type="PANTHER" id="PTHR24006">
    <property type="entry name" value="UBIQUITIN CARBOXYL-TERMINAL HYDROLASE"/>
    <property type="match status" value="1"/>
</dbReference>
<keyword evidence="5 7" id="KW-0378">Hydrolase</keyword>
<dbReference type="PANTHER" id="PTHR24006:SF888">
    <property type="entry name" value="UBIQUITIN CARBOXYL-TERMINAL HYDROLASE 30"/>
    <property type="match status" value="1"/>
</dbReference>
<dbReference type="GO" id="GO:0005829">
    <property type="term" value="C:cytosol"/>
    <property type="evidence" value="ECO:0007669"/>
    <property type="project" value="TreeGrafter"/>
</dbReference>
<dbReference type="GO" id="GO:0005634">
    <property type="term" value="C:nucleus"/>
    <property type="evidence" value="ECO:0007669"/>
    <property type="project" value="TreeGrafter"/>
</dbReference>
<reference evidence="10" key="1">
    <citation type="submission" date="2021-01" db="EMBL/GenBank/DDBJ databases">
        <authorList>
            <consortium name="Genoscope - CEA"/>
            <person name="William W."/>
        </authorList>
    </citation>
    <scope>NUCLEOTIDE SEQUENCE</scope>
</reference>
<dbReference type="GO" id="GO:0006508">
    <property type="term" value="P:proteolysis"/>
    <property type="evidence" value="ECO:0007669"/>
    <property type="project" value="UniProtKB-KW"/>
</dbReference>
<keyword evidence="6 7" id="KW-0788">Thiol protease</keyword>
<sequence length="427" mass="49650">MIKNKSHWLYGGALMLAMLGAFKYTMKSKQSKLTGQIEFSLLQSSNILDYTKKPAGIINNGNTCFLNSVLQVRQITQLVALSSQPNFVEYLFELVQHINGQTTLDQQICLELAKIMKYLNSDLEVINASNLIDLLSEDADYSFFYQQQDSHELFNMLMKHIEEANNQVNSFDLSMLKSKQMKSKNPFLHHTKVQIKCNTCNYSFNSLKVESNYAFHFHLNHARTIQEAIDYIQKPEIITEYICLYCSLQFLRKKYTLNEQQNIIDQYLSANSYDEDSLIILKKIIEQLNAVEGNQFKIDPQKACLKRTVTRQTHIAKYPKTFCFFVNRLIVDPYHGLIKLDDPVYLDSNFKVADKEYTLSALVCHLGNSKSGHYVTFKRTFAQDLESSMSRNKQYKKCEWYITSDIRVTLTKQPQQGEAYLIFYDTY</sequence>
<gene>
    <name evidence="10" type="ORF">PPRIM_AZ9-3.1.T1140130</name>
</gene>
<evidence type="ECO:0000256" key="4">
    <source>
        <dbReference type="ARBA" id="ARBA00022786"/>
    </source>
</evidence>
<evidence type="ECO:0000313" key="11">
    <source>
        <dbReference type="Proteomes" id="UP000688137"/>
    </source>
</evidence>
<dbReference type="InterPro" id="IPR018200">
    <property type="entry name" value="USP_CS"/>
</dbReference>
<keyword evidence="8" id="KW-0472">Membrane</keyword>
<comment type="catalytic activity">
    <reaction evidence="1 7">
        <text>Thiol-dependent hydrolysis of ester, thioester, amide, peptide and isopeptide bonds formed by the C-terminal Gly of ubiquitin (a 76-residue protein attached to proteins as an intracellular targeting signal).</text>
        <dbReference type="EC" id="3.4.19.12"/>
    </reaction>
</comment>
<evidence type="ECO:0000259" key="9">
    <source>
        <dbReference type="PROSITE" id="PS50235"/>
    </source>
</evidence>
<dbReference type="PROSITE" id="PS00972">
    <property type="entry name" value="USP_1"/>
    <property type="match status" value="1"/>
</dbReference>
<feature type="domain" description="USP" evidence="9">
    <location>
        <begin position="55"/>
        <end position="427"/>
    </location>
</feature>
<accession>A0A8S1PD49</accession>
<dbReference type="PROSITE" id="PS50235">
    <property type="entry name" value="USP_3"/>
    <property type="match status" value="1"/>
</dbReference>
<dbReference type="EC" id="3.4.19.12" evidence="7"/>
<evidence type="ECO:0000256" key="8">
    <source>
        <dbReference type="SAM" id="Phobius"/>
    </source>
</evidence>
<dbReference type="PROSITE" id="PS00973">
    <property type="entry name" value="USP_2"/>
    <property type="match status" value="1"/>
</dbReference>
<dbReference type="GO" id="GO:0016579">
    <property type="term" value="P:protein deubiquitination"/>
    <property type="evidence" value="ECO:0007669"/>
    <property type="project" value="InterPro"/>
</dbReference>
<name>A0A8S1PD49_PARPR</name>
<dbReference type="EMBL" id="CAJJDM010000117">
    <property type="protein sequence ID" value="CAD8101140.1"/>
    <property type="molecule type" value="Genomic_DNA"/>
</dbReference>
<dbReference type="GO" id="GO:0004843">
    <property type="term" value="F:cysteine-type deubiquitinase activity"/>
    <property type="evidence" value="ECO:0007669"/>
    <property type="project" value="UniProtKB-UniRule"/>
</dbReference>